<organism evidence="1 2">
    <name type="scientific">Snuella sedimenti</name>
    <dbReference type="NCBI Taxonomy" id="2798802"/>
    <lineage>
        <taxon>Bacteria</taxon>
        <taxon>Pseudomonadati</taxon>
        <taxon>Bacteroidota</taxon>
        <taxon>Flavobacteriia</taxon>
        <taxon>Flavobacteriales</taxon>
        <taxon>Flavobacteriaceae</taxon>
        <taxon>Snuella</taxon>
    </lineage>
</organism>
<protein>
    <submittedName>
        <fullName evidence="1">Uncharacterized protein</fullName>
    </submittedName>
</protein>
<gene>
    <name evidence="1" type="ORF">JF259_14360</name>
</gene>
<name>A0A8J7IZ12_9FLAO</name>
<evidence type="ECO:0000313" key="2">
    <source>
        <dbReference type="Proteomes" id="UP000610931"/>
    </source>
</evidence>
<comment type="caution">
    <text evidence="1">The sequence shown here is derived from an EMBL/GenBank/DDBJ whole genome shotgun (WGS) entry which is preliminary data.</text>
</comment>
<keyword evidence="2" id="KW-1185">Reference proteome</keyword>
<accession>A0A8J7IZ12</accession>
<proteinExistence type="predicted"/>
<sequence length="181" mass="19775">MSEQLENDIYSLVWMTSPYKIGVDSFVFFIWSLDTSLWWLDTGKLEAGVSPKSGGSIAASLSSNNSTTFNIEDGTPKFSNTVSGMPSDKFLIMGGSDIPNSAFSTGTGESYFPTFTKQAYINTQQTFDSDATLWVAVTTSYIQAMDVLGQSNISNAAIVTFPLNRYNLTAVLGEDNTWNVF</sequence>
<dbReference type="EMBL" id="JAELVQ010000023">
    <property type="protein sequence ID" value="MBJ6369275.1"/>
    <property type="molecule type" value="Genomic_DNA"/>
</dbReference>
<dbReference type="AlphaFoldDB" id="A0A8J7IZ12"/>
<evidence type="ECO:0000313" key="1">
    <source>
        <dbReference type="EMBL" id="MBJ6369275.1"/>
    </source>
</evidence>
<dbReference type="Proteomes" id="UP000610931">
    <property type="component" value="Unassembled WGS sequence"/>
</dbReference>
<reference evidence="1" key="1">
    <citation type="submission" date="2020-12" db="EMBL/GenBank/DDBJ databases">
        <title>Snuella sp. nov., isolated from sediment in Incheon.</title>
        <authorList>
            <person name="Kim W."/>
        </authorList>
    </citation>
    <scope>NUCLEOTIDE SEQUENCE</scope>
    <source>
        <strain evidence="1">CAU 1569</strain>
    </source>
</reference>
<dbReference type="RefSeq" id="WP_199116247.1">
    <property type="nucleotide sequence ID" value="NZ_JAELVQ010000023.1"/>
</dbReference>